<keyword evidence="3" id="KW-1185">Reference proteome</keyword>
<reference evidence="2 3" key="1">
    <citation type="submission" date="2024-01" db="EMBL/GenBank/DDBJ databases">
        <title>The genomes of 5 underutilized Papilionoideae crops provide insights into root nodulation and disease resistanc.</title>
        <authorList>
            <person name="Yuan L."/>
        </authorList>
    </citation>
    <scope>NUCLEOTIDE SEQUENCE [LARGE SCALE GENOMIC DNA]</scope>
    <source>
        <strain evidence="2">ZHUSHIDOU_FW_LH</strain>
        <tissue evidence="2">Leaf</tissue>
    </source>
</reference>
<name>A0AAN9HUX6_CROPI</name>
<organism evidence="2 3">
    <name type="scientific">Crotalaria pallida</name>
    <name type="common">Smooth rattlebox</name>
    <name type="synonym">Crotalaria striata</name>
    <dbReference type="NCBI Taxonomy" id="3830"/>
    <lineage>
        <taxon>Eukaryota</taxon>
        <taxon>Viridiplantae</taxon>
        <taxon>Streptophyta</taxon>
        <taxon>Embryophyta</taxon>
        <taxon>Tracheophyta</taxon>
        <taxon>Spermatophyta</taxon>
        <taxon>Magnoliopsida</taxon>
        <taxon>eudicotyledons</taxon>
        <taxon>Gunneridae</taxon>
        <taxon>Pentapetalae</taxon>
        <taxon>rosids</taxon>
        <taxon>fabids</taxon>
        <taxon>Fabales</taxon>
        <taxon>Fabaceae</taxon>
        <taxon>Papilionoideae</taxon>
        <taxon>50 kb inversion clade</taxon>
        <taxon>genistoids sensu lato</taxon>
        <taxon>core genistoids</taxon>
        <taxon>Crotalarieae</taxon>
        <taxon>Crotalaria</taxon>
    </lineage>
</organism>
<evidence type="ECO:0000256" key="1">
    <source>
        <dbReference type="SAM" id="MobiDB-lite"/>
    </source>
</evidence>
<sequence length="224" mass="24153">MGECNNDKKRVRDDSEENSPESKILRVDSAPSDANSSESSLAQVNPAESCELGRVDSDESVLNSSGVNGIQDELLNLLDETDNVTEGLDSVIKSFEEEILAPGPDPGSKPGSECFNPNLGYLLEASDDELGLPPTVTVNNEETKVEIEEPGRVGPEGVDLTGFLGLEDDFRSLSYEAFGLGNGVVYDGYNNNNENGGGYVLDDGLFDYSETTDNLWRLESLQAM</sequence>
<dbReference type="Proteomes" id="UP001372338">
    <property type="component" value="Unassembled WGS sequence"/>
</dbReference>
<gene>
    <name evidence="2" type="ORF">RIF29_34945</name>
</gene>
<feature type="compositionally biased region" description="Low complexity" evidence="1">
    <location>
        <begin position="29"/>
        <end position="42"/>
    </location>
</feature>
<evidence type="ECO:0000313" key="2">
    <source>
        <dbReference type="EMBL" id="KAK7251603.1"/>
    </source>
</evidence>
<dbReference type="AlphaFoldDB" id="A0AAN9HUX6"/>
<protein>
    <submittedName>
        <fullName evidence="2">Uncharacterized protein</fullName>
    </submittedName>
</protein>
<evidence type="ECO:0000313" key="3">
    <source>
        <dbReference type="Proteomes" id="UP001372338"/>
    </source>
</evidence>
<proteinExistence type="predicted"/>
<dbReference type="PANTHER" id="PTHR34539">
    <property type="entry name" value="T6J4.11 PROTEIN"/>
    <property type="match status" value="1"/>
</dbReference>
<dbReference type="PANTHER" id="PTHR34539:SF15">
    <property type="match status" value="1"/>
</dbReference>
<feature type="compositionally biased region" description="Basic and acidic residues" evidence="1">
    <location>
        <begin position="1"/>
        <end position="13"/>
    </location>
</feature>
<dbReference type="EMBL" id="JAYWIO010000007">
    <property type="protein sequence ID" value="KAK7251603.1"/>
    <property type="molecule type" value="Genomic_DNA"/>
</dbReference>
<accession>A0AAN9HUX6</accession>
<feature type="region of interest" description="Disordered" evidence="1">
    <location>
        <begin position="1"/>
        <end position="49"/>
    </location>
</feature>
<comment type="caution">
    <text evidence="2">The sequence shown here is derived from an EMBL/GenBank/DDBJ whole genome shotgun (WGS) entry which is preliminary data.</text>
</comment>